<keyword evidence="3" id="KW-1185">Reference proteome</keyword>
<dbReference type="KEGG" id="pfer:IRI77_12990"/>
<dbReference type="AlphaFoldDB" id="A0A7S7SMV6"/>
<dbReference type="Proteomes" id="UP000593892">
    <property type="component" value="Chromosome"/>
</dbReference>
<evidence type="ECO:0000313" key="3">
    <source>
        <dbReference type="Proteomes" id="UP000593892"/>
    </source>
</evidence>
<protein>
    <submittedName>
        <fullName evidence="2">Uncharacterized protein</fullName>
    </submittedName>
</protein>
<dbReference type="EMBL" id="CP063849">
    <property type="protein sequence ID" value="QOY90819.1"/>
    <property type="molecule type" value="Genomic_DNA"/>
</dbReference>
<name>A0A7S7SMV6_PALFE</name>
<organism evidence="2 3">
    <name type="scientific">Paludibaculum fermentans</name>
    <dbReference type="NCBI Taxonomy" id="1473598"/>
    <lineage>
        <taxon>Bacteria</taxon>
        <taxon>Pseudomonadati</taxon>
        <taxon>Acidobacteriota</taxon>
        <taxon>Terriglobia</taxon>
        <taxon>Bryobacterales</taxon>
        <taxon>Bryobacteraceae</taxon>
        <taxon>Paludibaculum</taxon>
    </lineage>
</organism>
<accession>A0A7S7SMV6</accession>
<proteinExistence type="predicted"/>
<reference evidence="2 3" key="1">
    <citation type="submission" date="2020-10" db="EMBL/GenBank/DDBJ databases">
        <title>Complete genome sequence of Paludibaculum fermentans P105T, a facultatively anaerobic acidobacterium capable of dissimilatory Fe(III) reduction.</title>
        <authorList>
            <person name="Dedysh S.N."/>
            <person name="Beletsky A.V."/>
            <person name="Kulichevskaya I.S."/>
            <person name="Mardanov A.V."/>
            <person name="Ravin N.V."/>
        </authorList>
    </citation>
    <scope>NUCLEOTIDE SEQUENCE [LARGE SCALE GENOMIC DNA]</scope>
    <source>
        <strain evidence="2 3">P105</strain>
    </source>
</reference>
<dbReference type="RefSeq" id="WP_194452476.1">
    <property type="nucleotide sequence ID" value="NZ_CP063849.1"/>
</dbReference>
<feature type="region of interest" description="Disordered" evidence="1">
    <location>
        <begin position="1"/>
        <end position="25"/>
    </location>
</feature>
<gene>
    <name evidence="2" type="ORF">IRI77_12990</name>
</gene>
<evidence type="ECO:0000313" key="2">
    <source>
        <dbReference type="EMBL" id="QOY90819.1"/>
    </source>
</evidence>
<sequence length="67" mass="7357">MKKPSTRAKSPATPRQPVRAKGAKKGARCVVCGADVAPFSTEELCWVCRRLKISAWRDVEGQTAIQE</sequence>
<evidence type="ECO:0000256" key="1">
    <source>
        <dbReference type="SAM" id="MobiDB-lite"/>
    </source>
</evidence>